<reference evidence="1 2" key="1">
    <citation type="journal article" date="2013" name="J. Microbiol.">
        <title>Mucilaginibacter ginsenosidivorax sp. nov., with ginsenoside converting activity isolated from sediment.</title>
        <authorList>
            <person name="Kim J.K."/>
            <person name="Choi T.E."/>
            <person name="Liu Q.M."/>
            <person name="Park H.Y."/>
            <person name="Yi T.H."/>
            <person name="Yoon M.H."/>
            <person name="Kim S.C."/>
            <person name="Im W.T."/>
        </authorList>
    </citation>
    <scope>NUCLEOTIDE SEQUENCE [LARGE SCALE GENOMIC DNA]</scope>
    <source>
        <strain evidence="1 2">KHI28</strain>
    </source>
</reference>
<dbReference type="EMBL" id="CP042437">
    <property type="protein sequence ID" value="QEC80584.1"/>
    <property type="molecule type" value="Genomic_DNA"/>
</dbReference>
<dbReference type="NCBIfam" id="TIGR03519">
    <property type="entry name" value="T9SS_PorP_fam"/>
    <property type="match status" value="1"/>
</dbReference>
<gene>
    <name evidence="1" type="ORF">FSB76_23260</name>
</gene>
<keyword evidence="2" id="KW-1185">Reference proteome</keyword>
<name>A0A5B8W9L8_9SPHI</name>
<sequence length="327" mass="36177">MRGFKLYFLVAGLVLLTVKLQAQQSIQFSQYMFNGLAVNPAYAGYKQDWTLNLSSRIQWVGINDAPKTGTVSVDGLTNSTNQNMGLGLIATFDKLGPESTSSVYVNYAYRLRLDEDDTKRLSFGLGFGAIQYRLDGTKFNATDDGDANIPAGTQSNVTPDFRFGVYYYSPTVYVGASVFNLLSGLGNTVDHLQQYKQARTVYLTGGAMVPLNETMDIKPSLLIKEDFKGPTNLDVSNYIVFNKTIWVGASYRTGINLWKKSNLQSGLDKTDAVAAMVQFYISENFRIGYSYDFTTSRLASSQSGSHELSLSISFPGKSPRVVSPRYF</sequence>
<proteinExistence type="predicted"/>
<dbReference type="AlphaFoldDB" id="A0A5B8W9L8"/>
<evidence type="ECO:0000313" key="1">
    <source>
        <dbReference type="EMBL" id="QEC80584.1"/>
    </source>
</evidence>
<dbReference type="InterPro" id="IPR019861">
    <property type="entry name" value="PorP/SprF_Bacteroidetes"/>
</dbReference>
<protein>
    <submittedName>
        <fullName evidence="1">Type IX secretion system membrane protein PorP/SprF</fullName>
    </submittedName>
</protein>
<dbReference type="KEGG" id="mgk:FSB76_23260"/>
<organism evidence="1 2">
    <name type="scientific">Mucilaginibacter ginsenosidivorax</name>
    <dbReference type="NCBI Taxonomy" id="862126"/>
    <lineage>
        <taxon>Bacteria</taxon>
        <taxon>Pseudomonadati</taxon>
        <taxon>Bacteroidota</taxon>
        <taxon>Sphingobacteriia</taxon>
        <taxon>Sphingobacteriales</taxon>
        <taxon>Sphingobacteriaceae</taxon>
        <taxon>Mucilaginibacter</taxon>
    </lineage>
</organism>
<dbReference type="Pfam" id="PF11751">
    <property type="entry name" value="PorP_SprF"/>
    <property type="match status" value="1"/>
</dbReference>
<dbReference type="OrthoDB" id="1493187at2"/>
<accession>A0A5B8W9L8</accession>
<evidence type="ECO:0000313" key="2">
    <source>
        <dbReference type="Proteomes" id="UP000321362"/>
    </source>
</evidence>
<dbReference type="Proteomes" id="UP000321362">
    <property type="component" value="Chromosome"/>
</dbReference>